<evidence type="ECO:0000313" key="2">
    <source>
        <dbReference type="EMBL" id="SFF63329.1"/>
    </source>
</evidence>
<evidence type="ECO:0000256" key="1">
    <source>
        <dbReference type="SAM" id="Phobius"/>
    </source>
</evidence>
<dbReference type="AlphaFoldDB" id="A0A1I2KAI8"/>
<gene>
    <name evidence="2" type="ORF">SAMN05421678_101123</name>
</gene>
<keyword evidence="1" id="KW-1133">Transmembrane helix</keyword>
<name>A0A1I2KAI8_9ACTN</name>
<keyword evidence="1" id="KW-0472">Membrane</keyword>
<keyword evidence="1" id="KW-0812">Transmembrane</keyword>
<dbReference type="STRING" id="504797.SAMN05421678_101123"/>
<organism evidence="2 3">
    <name type="scientific">Actinopolymorpha cephalotaxi</name>
    <dbReference type="NCBI Taxonomy" id="504797"/>
    <lineage>
        <taxon>Bacteria</taxon>
        <taxon>Bacillati</taxon>
        <taxon>Actinomycetota</taxon>
        <taxon>Actinomycetes</taxon>
        <taxon>Propionibacteriales</taxon>
        <taxon>Actinopolymorphaceae</taxon>
        <taxon>Actinopolymorpha</taxon>
    </lineage>
</organism>
<dbReference type="Proteomes" id="UP000199052">
    <property type="component" value="Unassembled WGS sequence"/>
</dbReference>
<accession>A0A1I2KAI8</accession>
<protein>
    <submittedName>
        <fullName evidence="2">Uncharacterized protein</fullName>
    </submittedName>
</protein>
<dbReference type="EMBL" id="FOOI01000001">
    <property type="protein sequence ID" value="SFF63329.1"/>
    <property type="molecule type" value="Genomic_DNA"/>
</dbReference>
<evidence type="ECO:0000313" key="3">
    <source>
        <dbReference type="Proteomes" id="UP000199052"/>
    </source>
</evidence>
<feature type="transmembrane region" description="Helical" evidence="1">
    <location>
        <begin position="59"/>
        <end position="87"/>
    </location>
</feature>
<reference evidence="2 3" key="1">
    <citation type="submission" date="2016-10" db="EMBL/GenBank/DDBJ databases">
        <authorList>
            <person name="de Groot N.N."/>
        </authorList>
    </citation>
    <scope>NUCLEOTIDE SEQUENCE [LARGE SCALE GENOMIC DNA]</scope>
    <source>
        <strain evidence="2 3">CPCC 202808</strain>
    </source>
</reference>
<proteinExistence type="predicted"/>
<sequence>MNSQMITAALRDLDPAPETVLTEAERERSDATLARILATPGDAVVPVEPDRPRRRRSRLLVPVGLAGAAGAAGAALLLGGGSAYASWTPTPEPLAGTSAASAAVTCRDALAMPIEADRALIAERRGEWTYVLIAGPKGEGTCLMPNDLVGQQRSGHEGNFFGQGPDAGEAPTLPRGGIDETTSMQGATHEGWFDKEGWFTWVQGYVGSEVTGVTVHTPSGLDVEASVHGGRFAAWWPGGEVSADNPELHGAWTYTVTLADGSTRRTTG</sequence>